<proteinExistence type="predicted"/>
<evidence type="ECO:0008006" key="3">
    <source>
        <dbReference type="Google" id="ProtNLM"/>
    </source>
</evidence>
<dbReference type="AlphaFoldDB" id="A0A4Y2M8Y1"/>
<dbReference type="OrthoDB" id="6433752at2759"/>
<reference evidence="1 2" key="1">
    <citation type="journal article" date="2019" name="Sci. Rep.">
        <title>Orb-weaving spider Araneus ventricosus genome elucidates the spidroin gene catalogue.</title>
        <authorList>
            <person name="Kono N."/>
            <person name="Nakamura H."/>
            <person name="Ohtoshi R."/>
            <person name="Moran D.A.P."/>
            <person name="Shinohara A."/>
            <person name="Yoshida Y."/>
            <person name="Fujiwara M."/>
            <person name="Mori M."/>
            <person name="Tomita M."/>
            <person name="Arakawa K."/>
        </authorList>
    </citation>
    <scope>NUCLEOTIDE SEQUENCE [LARGE SCALE GENOMIC DNA]</scope>
</reference>
<protein>
    <recommendedName>
        <fullName evidence="3">Histone-lysine N-methyltransferase SETMAR</fullName>
    </recommendedName>
</protein>
<dbReference type="InterPro" id="IPR052709">
    <property type="entry name" value="Transposase-MT_Hybrid"/>
</dbReference>
<dbReference type="Pfam" id="PF01359">
    <property type="entry name" value="Transposase_1"/>
    <property type="match status" value="1"/>
</dbReference>
<dbReference type="InterPro" id="IPR036397">
    <property type="entry name" value="RNaseH_sf"/>
</dbReference>
<dbReference type="PANTHER" id="PTHR46060">
    <property type="entry name" value="MARINER MOS1 TRANSPOSASE-LIKE PROTEIN"/>
    <property type="match status" value="1"/>
</dbReference>
<dbReference type="Proteomes" id="UP000499080">
    <property type="component" value="Unassembled WGS sequence"/>
</dbReference>
<dbReference type="InterPro" id="IPR001888">
    <property type="entry name" value="Transposase_1"/>
</dbReference>
<dbReference type="EMBL" id="BGPR01007009">
    <property type="protein sequence ID" value="GBN23558.1"/>
    <property type="molecule type" value="Genomic_DNA"/>
</dbReference>
<dbReference type="Gene3D" id="3.30.420.10">
    <property type="entry name" value="Ribonuclease H-like superfamily/Ribonuclease H"/>
    <property type="match status" value="1"/>
</dbReference>
<organism evidence="1 2">
    <name type="scientific">Araneus ventricosus</name>
    <name type="common">Orbweaver spider</name>
    <name type="synonym">Epeira ventricosa</name>
    <dbReference type="NCBI Taxonomy" id="182803"/>
    <lineage>
        <taxon>Eukaryota</taxon>
        <taxon>Metazoa</taxon>
        <taxon>Ecdysozoa</taxon>
        <taxon>Arthropoda</taxon>
        <taxon>Chelicerata</taxon>
        <taxon>Arachnida</taxon>
        <taxon>Araneae</taxon>
        <taxon>Araneomorphae</taxon>
        <taxon>Entelegynae</taxon>
        <taxon>Araneoidea</taxon>
        <taxon>Araneidae</taxon>
        <taxon>Araneus</taxon>
    </lineage>
</organism>
<accession>A0A4Y2M8Y1</accession>
<comment type="caution">
    <text evidence="1">The sequence shown here is derived from an EMBL/GenBank/DDBJ whole genome shotgun (WGS) entry which is preliminary data.</text>
</comment>
<gene>
    <name evidence="1" type="ORF">AVEN_233680_1</name>
</gene>
<name>A0A4Y2M8Y1_ARAVE</name>
<dbReference type="PANTHER" id="PTHR46060:SF1">
    <property type="entry name" value="MARINER MOS1 TRANSPOSASE-LIKE PROTEIN"/>
    <property type="match status" value="1"/>
</dbReference>
<dbReference type="GO" id="GO:0003676">
    <property type="term" value="F:nucleic acid binding"/>
    <property type="evidence" value="ECO:0007669"/>
    <property type="project" value="InterPro"/>
</dbReference>
<keyword evidence="2" id="KW-1185">Reference proteome</keyword>
<sequence>MTSVFWDRHGVLLVAFMQRGTAIKAVAYGQTLRKLRRAIQNKRRGMLTEGILLLHDNARPHTAAQTRALLDSFGWEVSNHLLYSPDLATSDFHLFRHLKHHLRGNHYNDDEDVKTAVTSW</sequence>
<evidence type="ECO:0000313" key="2">
    <source>
        <dbReference type="Proteomes" id="UP000499080"/>
    </source>
</evidence>
<evidence type="ECO:0000313" key="1">
    <source>
        <dbReference type="EMBL" id="GBN23558.1"/>
    </source>
</evidence>